<protein>
    <recommendedName>
        <fullName evidence="2">HD/PDEase domain-containing protein</fullName>
    </recommendedName>
</protein>
<keyword evidence="1" id="KW-1133">Transmembrane helix</keyword>
<dbReference type="AlphaFoldDB" id="A0A1F5E3M3"/>
<evidence type="ECO:0000259" key="2">
    <source>
        <dbReference type="SMART" id="SM00471"/>
    </source>
</evidence>
<feature type="domain" description="HD/PDEase" evidence="2">
    <location>
        <begin position="95"/>
        <end position="252"/>
    </location>
</feature>
<dbReference type="CDD" id="cd00077">
    <property type="entry name" value="HDc"/>
    <property type="match status" value="1"/>
</dbReference>
<feature type="transmembrane region" description="Helical" evidence="1">
    <location>
        <begin position="44"/>
        <end position="75"/>
    </location>
</feature>
<dbReference type="PANTHER" id="PTHR36442:SF1">
    <property type="entry name" value="CYCLIC-DI-AMP PHOSPHODIESTERASE PGPH"/>
    <property type="match status" value="1"/>
</dbReference>
<evidence type="ECO:0000313" key="3">
    <source>
        <dbReference type="EMBL" id="OGD61982.1"/>
    </source>
</evidence>
<dbReference type="NCBIfam" id="TIGR00277">
    <property type="entry name" value="HDIG"/>
    <property type="match status" value="1"/>
</dbReference>
<dbReference type="InterPro" id="IPR006674">
    <property type="entry name" value="HD_domain"/>
</dbReference>
<accession>A0A1F5E3M3</accession>
<dbReference type="Pfam" id="PF01966">
    <property type="entry name" value="HD"/>
    <property type="match status" value="1"/>
</dbReference>
<comment type="caution">
    <text evidence="3">The sequence shown here is derived from an EMBL/GenBank/DDBJ whole genome shotgun (WGS) entry which is preliminary data.</text>
</comment>
<dbReference type="InterPro" id="IPR052722">
    <property type="entry name" value="PgpH_phosphodiesterase"/>
</dbReference>
<feature type="transmembrane region" description="Helical" evidence="1">
    <location>
        <begin position="12"/>
        <end position="32"/>
    </location>
</feature>
<proteinExistence type="predicted"/>
<sequence length="306" mass="34243">MPSAKITRRYLLLSILIFIIAFFIIFSTISYLGSIYTSYLAQFLIILTMAIVSSLILAFTLGYFTTTVSSAMILLRGRMRMDSLSNPLLVRLSTEAPGTYYHSLNVSSIAQRAARAIGADSLTVRTAAYYHDIGKLSAPDDFIENIYRSKVNDDRSATQLRKKVKLIISHVPEGVKIAEENHLSQEMIDFIREHHGKSKVISLYKEAKERGFRIDQKDFTYPGPTPRSRESAILMLADCVEAAARARSPLTKRSIREIVDSAAKEKLESGELKSSGLTSSQLLKINKSLAESLLAVFHHRVAYDQD</sequence>
<dbReference type="InterPro" id="IPR003607">
    <property type="entry name" value="HD/PDEase_dom"/>
</dbReference>
<name>A0A1F5E3M3_9BACT</name>
<dbReference type="SMART" id="SM00471">
    <property type="entry name" value="HDc"/>
    <property type="match status" value="1"/>
</dbReference>
<dbReference type="EMBL" id="MEZY01000057">
    <property type="protein sequence ID" value="OGD61982.1"/>
    <property type="molecule type" value="Genomic_DNA"/>
</dbReference>
<evidence type="ECO:0000256" key="1">
    <source>
        <dbReference type="SAM" id="Phobius"/>
    </source>
</evidence>
<organism evidence="3 4">
    <name type="scientific">Candidatus Berkelbacteria bacterium RIFOXYA2_FULL_43_10</name>
    <dbReference type="NCBI Taxonomy" id="1797472"/>
    <lineage>
        <taxon>Bacteria</taxon>
        <taxon>Candidatus Berkelbacteria</taxon>
    </lineage>
</organism>
<keyword evidence="1" id="KW-0472">Membrane</keyword>
<keyword evidence="1" id="KW-0812">Transmembrane</keyword>
<reference evidence="3 4" key="1">
    <citation type="journal article" date="2016" name="Nat. Commun.">
        <title>Thousands of microbial genomes shed light on interconnected biogeochemical processes in an aquifer system.</title>
        <authorList>
            <person name="Anantharaman K."/>
            <person name="Brown C.T."/>
            <person name="Hug L.A."/>
            <person name="Sharon I."/>
            <person name="Castelle C.J."/>
            <person name="Probst A.J."/>
            <person name="Thomas B.C."/>
            <person name="Singh A."/>
            <person name="Wilkins M.J."/>
            <person name="Karaoz U."/>
            <person name="Brodie E.L."/>
            <person name="Williams K.H."/>
            <person name="Hubbard S.S."/>
            <person name="Banfield J.F."/>
        </authorList>
    </citation>
    <scope>NUCLEOTIDE SEQUENCE [LARGE SCALE GENOMIC DNA]</scope>
</reference>
<dbReference type="Proteomes" id="UP000178583">
    <property type="component" value="Unassembled WGS sequence"/>
</dbReference>
<evidence type="ECO:0000313" key="4">
    <source>
        <dbReference type="Proteomes" id="UP000178583"/>
    </source>
</evidence>
<dbReference type="PANTHER" id="PTHR36442">
    <property type="entry name" value="CYCLIC-DI-AMP PHOSPHODIESTERASE PGPH"/>
    <property type="match status" value="1"/>
</dbReference>
<dbReference type="Gene3D" id="1.10.3210.10">
    <property type="entry name" value="Hypothetical protein af1432"/>
    <property type="match status" value="1"/>
</dbReference>
<dbReference type="STRING" id="1797472.A2215_04485"/>
<gene>
    <name evidence="3" type="ORF">A2215_04485</name>
</gene>
<dbReference type="SUPFAM" id="SSF109604">
    <property type="entry name" value="HD-domain/PDEase-like"/>
    <property type="match status" value="1"/>
</dbReference>
<dbReference type="InterPro" id="IPR006675">
    <property type="entry name" value="HDIG_dom"/>
</dbReference>